<dbReference type="RefSeq" id="WP_187009488.1">
    <property type="nucleotide sequence ID" value="NZ_JACRUI010000001.1"/>
</dbReference>
<evidence type="ECO:0000259" key="1">
    <source>
        <dbReference type="SMART" id="SM00477"/>
    </source>
</evidence>
<dbReference type="SUPFAM" id="SSF54060">
    <property type="entry name" value="His-Me finger endonucleases"/>
    <property type="match status" value="1"/>
</dbReference>
<feature type="domain" description="ENPP1-3/EXOG-like endonuclease/phosphodiesterase" evidence="1">
    <location>
        <begin position="1"/>
        <end position="125"/>
    </location>
</feature>
<reference evidence="2 3" key="1">
    <citation type="submission" date="2020-08" db="EMBL/GenBank/DDBJ databases">
        <title>Description of novel Flavobacterium F-380 isolate.</title>
        <authorList>
            <person name="Saticioglu I.B."/>
            <person name="Duman M."/>
            <person name="Altun S."/>
        </authorList>
    </citation>
    <scope>NUCLEOTIDE SEQUENCE [LARGE SCALE GENOMIC DNA]</scope>
    <source>
        <strain evidence="2 3">F-380</strain>
    </source>
</reference>
<dbReference type="EMBL" id="JACRUJ010000001">
    <property type="protein sequence ID" value="MBC5840938.1"/>
    <property type="molecule type" value="Genomic_DNA"/>
</dbReference>
<dbReference type="InterPro" id="IPR044925">
    <property type="entry name" value="His-Me_finger_sf"/>
</dbReference>
<keyword evidence="2" id="KW-0255">Endonuclease</keyword>
<evidence type="ECO:0000313" key="3">
    <source>
        <dbReference type="Proteomes" id="UP000629963"/>
    </source>
</evidence>
<comment type="caution">
    <text evidence="2">The sequence shown here is derived from an EMBL/GenBank/DDBJ whole genome shotgun (WGS) entry which is preliminary data.</text>
</comment>
<dbReference type="Pfam" id="PF01223">
    <property type="entry name" value="Endonuclease_NS"/>
    <property type="match status" value="1"/>
</dbReference>
<dbReference type="GO" id="GO:0004519">
    <property type="term" value="F:endonuclease activity"/>
    <property type="evidence" value="ECO:0007669"/>
    <property type="project" value="UniProtKB-KW"/>
</dbReference>
<proteinExistence type="predicted"/>
<keyword evidence="3" id="KW-1185">Reference proteome</keyword>
<sequence>MEFNLGVYNDTFLTSNMAPQDHDCNSSIWNRLEQKVRFWAEKYNGVYVVVRGVLNPSLKTIGYEDIAIPEQFHKVVLDESNGCYKMIAFRLPNKTSEKPLFNYVVSVDYIEKIPGINFFPALEDSIENKLEKSVDSK</sequence>
<organism evidence="2 3">
    <name type="scientific">Flavobacterium kayseriense</name>
    <dbReference type="NCBI Taxonomy" id="2764714"/>
    <lineage>
        <taxon>Bacteria</taxon>
        <taxon>Pseudomonadati</taxon>
        <taxon>Bacteroidota</taxon>
        <taxon>Flavobacteriia</taxon>
        <taxon>Flavobacteriales</taxon>
        <taxon>Flavobacteriaceae</taxon>
        <taxon>Flavobacterium</taxon>
    </lineage>
</organism>
<evidence type="ECO:0000313" key="2">
    <source>
        <dbReference type="EMBL" id="MBC5840938.1"/>
    </source>
</evidence>
<accession>A0ABR7J6A2</accession>
<dbReference type="InterPro" id="IPR020821">
    <property type="entry name" value="ENPP1-3/EXOG-like_nuc-like"/>
</dbReference>
<dbReference type="InterPro" id="IPR040255">
    <property type="entry name" value="Non-specific_endonuclease"/>
</dbReference>
<dbReference type="InterPro" id="IPR044929">
    <property type="entry name" value="DNA/RNA_non-sp_Endonuclease_sf"/>
</dbReference>
<dbReference type="PANTHER" id="PTHR13966">
    <property type="entry name" value="ENDONUCLEASE RELATED"/>
    <property type="match status" value="1"/>
</dbReference>
<keyword evidence="2" id="KW-0540">Nuclease</keyword>
<dbReference type="Proteomes" id="UP000629963">
    <property type="component" value="Unassembled WGS sequence"/>
</dbReference>
<gene>
    <name evidence="2" type="ORF">H8R23_05935</name>
</gene>
<protein>
    <submittedName>
        <fullName evidence="2">DNA/RNA non-specific endonuclease</fullName>
    </submittedName>
</protein>
<keyword evidence="2" id="KW-0378">Hydrolase</keyword>
<dbReference type="PANTHER" id="PTHR13966:SF5">
    <property type="entry name" value="ENDONUCLEASE G, MITOCHONDRIAL"/>
    <property type="match status" value="1"/>
</dbReference>
<name>A0ABR7J6A2_9FLAO</name>
<dbReference type="SMART" id="SM00477">
    <property type="entry name" value="NUC"/>
    <property type="match status" value="1"/>
</dbReference>
<dbReference type="Gene3D" id="3.40.570.10">
    <property type="entry name" value="Extracellular Endonuclease, subunit A"/>
    <property type="match status" value="1"/>
</dbReference>
<dbReference type="InterPro" id="IPR001604">
    <property type="entry name" value="Endo_G_ENPP1-like_dom"/>
</dbReference>